<dbReference type="InterPro" id="IPR013762">
    <property type="entry name" value="Integrase-like_cat_sf"/>
</dbReference>
<dbReference type="GO" id="GO:0006310">
    <property type="term" value="P:DNA recombination"/>
    <property type="evidence" value="ECO:0007669"/>
    <property type="project" value="UniProtKB-KW"/>
</dbReference>
<proteinExistence type="predicted"/>
<dbReference type="PROSITE" id="PS51898">
    <property type="entry name" value="TYR_RECOMBINASE"/>
    <property type="match status" value="1"/>
</dbReference>
<dbReference type="InterPro" id="IPR050090">
    <property type="entry name" value="Tyrosine_recombinase_XerCD"/>
</dbReference>
<dbReference type="PROSITE" id="PS51900">
    <property type="entry name" value="CB"/>
    <property type="match status" value="1"/>
</dbReference>
<keyword evidence="2 4" id="KW-0238">DNA-binding</keyword>
<keyword evidence="3" id="KW-0233">DNA recombination</keyword>
<evidence type="ECO:0000256" key="1">
    <source>
        <dbReference type="ARBA" id="ARBA00022908"/>
    </source>
</evidence>
<dbReference type="Gene3D" id="1.10.443.10">
    <property type="entry name" value="Intergrase catalytic core"/>
    <property type="match status" value="1"/>
</dbReference>
<reference evidence="7" key="1">
    <citation type="submission" date="2023-02" db="EMBL/GenBank/DDBJ databases">
        <title>NDM-1 &amp; ACT-7 co producing ST 133 Enterobacter.</title>
        <authorList>
            <person name="Halder G."/>
            <person name="Chaudhuri B."/>
            <person name="Dutta S."/>
        </authorList>
    </citation>
    <scope>NUCLEOTIDE SEQUENCE</scope>
    <source>
        <strain evidence="7">PEER 323</strain>
    </source>
</reference>
<dbReference type="InterPro" id="IPR057084">
    <property type="entry name" value="Int_N"/>
</dbReference>
<evidence type="ECO:0000259" key="5">
    <source>
        <dbReference type="PROSITE" id="PS51898"/>
    </source>
</evidence>
<dbReference type="PANTHER" id="PTHR30349:SF93">
    <property type="entry name" value="FELS-2 PROPHAGE PROTEIN"/>
    <property type="match status" value="1"/>
</dbReference>
<feature type="domain" description="Tyr recombinase" evidence="5">
    <location>
        <begin position="173"/>
        <end position="334"/>
    </location>
</feature>
<dbReference type="GO" id="GO:0015074">
    <property type="term" value="P:DNA integration"/>
    <property type="evidence" value="ECO:0007669"/>
    <property type="project" value="UniProtKB-KW"/>
</dbReference>
<sequence>MSIRKQPDGKWLLDFYPEGKPKGKASKRIRRTFSTKGEAIAYQNHIMENVHVKPWLDGKEDRRKLRDLVNQWFDEHGVTLDDGEKRKSTMEFACDSMGDPLAHEFDATMFSLYRKKRLSGEISRTSRVKQVSPRTMNLELAYFRAVFNELKRLGHWKLDNPLINVRAFKSEEAELAYLEHEEITRLLEECMKSRNDSTYWVACLCLVTGARWDEAESVTTKQIKNLKVSFFKTKGNRNRTVPISKAFYDSLPKPEKPGRYFKSCYSAFRKAVERAELNLPDGQLSHVLRHTFASHFMMNGGNILVLKDILGHTDIKMTMRYAHFAPSHLQEAIMLNPLGQLTPFCPPRTQTLNIIQHHSWRNFLFSL</sequence>
<evidence type="ECO:0000313" key="8">
    <source>
        <dbReference type="Proteomes" id="UP001182277"/>
    </source>
</evidence>
<dbReference type="Pfam" id="PF24624">
    <property type="entry name" value="Int_N"/>
    <property type="match status" value="1"/>
</dbReference>
<accession>A0AAE4E5T6</accession>
<dbReference type="EMBL" id="JARDRS010000006">
    <property type="protein sequence ID" value="MDS0019561.1"/>
    <property type="molecule type" value="Genomic_DNA"/>
</dbReference>
<dbReference type="SUPFAM" id="SSF56349">
    <property type="entry name" value="DNA breaking-rejoining enzymes"/>
    <property type="match status" value="1"/>
</dbReference>
<dbReference type="AlphaFoldDB" id="A0AAE4E5T6"/>
<dbReference type="Proteomes" id="UP001182277">
    <property type="component" value="Unassembled WGS sequence"/>
</dbReference>
<evidence type="ECO:0000256" key="4">
    <source>
        <dbReference type="PROSITE-ProRule" id="PRU01248"/>
    </source>
</evidence>
<dbReference type="Pfam" id="PF00589">
    <property type="entry name" value="Phage_integrase"/>
    <property type="match status" value="1"/>
</dbReference>
<dbReference type="RefSeq" id="WP_080394444.1">
    <property type="nucleotide sequence ID" value="NZ_JARDRS010000006.1"/>
</dbReference>
<feature type="domain" description="Core-binding (CB)" evidence="6">
    <location>
        <begin position="63"/>
        <end position="151"/>
    </location>
</feature>
<dbReference type="InterPro" id="IPR002104">
    <property type="entry name" value="Integrase_catalytic"/>
</dbReference>
<evidence type="ECO:0000313" key="7">
    <source>
        <dbReference type="EMBL" id="MDS0019561.1"/>
    </source>
</evidence>
<gene>
    <name evidence="7" type="ORF">PTZ61_12760</name>
</gene>
<evidence type="ECO:0000259" key="6">
    <source>
        <dbReference type="PROSITE" id="PS51900"/>
    </source>
</evidence>
<organism evidence="7 8">
    <name type="scientific">Enterobacter hormaechei subsp. steigerwaltii</name>
    <dbReference type="NCBI Taxonomy" id="299766"/>
    <lineage>
        <taxon>Bacteria</taxon>
        <taxon>Pseudomonadati</taxon>
        <taxon>Pseudomonadota</taxon>
        <taxon>Gammaproteobacteria</taxon>
        <taxon>Enterobacterales</taxon>
        <taxon>Enterobacteriaceae</taxon>
        <taxon>Enterobacter</taxon>
        <taxon>Enterobacter cloacae complex</taxon>
    </lineage>
</organism>
<dbReference type="InterPro" id="IPR011010">
    <property type="entry name" value="DNA_brk_join_enz"/>
</dbReference>
<dbReference type="CDD" id="cd00796">
    <property type="entry name" value="INT_Rci_Hp1_C"/>
    <property type="match status" value="1"/>
</dbReference>
<comment type="caution">
    <text evidence="7">The sequence shown here is derived from an EMBL/GenBank/DDBJ whole genome shotgun (WGS) entry which is preliminary data.</text>
</comment>
<evidence type="ECO:0000256" key="2">
    <source>
        <dbReference type="ARBA" id="ARBA00023125"/>
    </source>
</evidence>
<keyword evidence="1" id="KW-0229">DNA integration</keyword>
<name>A0AAE4E5T6_9ENTR</name>
<protein>
    <submittedName>
        <fullName evidence="7">Tyrosine-type recombinase/integrase</fullName>
    </submittedName>
</protein>
<dbReference type="PANTHER" id="PTHR30349">
    <property type="entry name" value="PHAGE INTEGRASE-RELATED"/>
    <property type="match status" value="1"/>
</dbReference>
<dbReference type="GO" id="GO:0003677">
    <property type="term" value="F:DNA binding"/>
    <property type="evidence" value="ECO:0007669"/>
    <property type="project" value="UniProtKB-UniRule"/>
</dbReference>
<evidence type="ECO:0000256" key="3">
    <source>
        <dbReference type="ARBA" id="ARBA00023172"/>
    </source>
</evidence>
<dbReference type="InterPro" id="IPR044068">
    <property type="entry name" value="CB"/>
</dbReference>